<evidence type="ECO:0000313" key="9">
    <source>
        <dbReference type="Proteomes" id="UP001164390"/>
    </source>
</evidence>
<gene>
    <name evidence="8" type="ORF">L0C25_00945</name>
</gene>
<keyword evidence="6" id="KW-0812">Transmembrane</keyword>
<dbReference type="InterPro" id="IPR013766">
    <property type="entry name" value="Thioredoxin_domain"/>
</dbReference>
<keyword evidence="9" id="KW-1185">Reference proteome</keyword>
<evidence type="ECO:0000256" key="3">
    <source>
        <dbReference type="ARBA" id="ARBA00023002"/>
    </source>
</evidence>
<evidence type="ECO:0000256" key="2">
    <source>
        <dbReference type="ARBA" id="ARBA00022729"/>
    </source>
</evidence>
<protein>
    <submittedName>
        <fullName evidence="8">DsbA family protein</fullName>
    </submittedName>
</protein>
<dbReference type="GO" id="GO:0016491">
    <property type="term" value="F:oxidoreductase activity"/>
    <property type="evidence" value="ECO:0007669"/>
    <property type="project" value="UniProtKB-KW"/>
</dbReference>
<keyword evidence="2" id="KW-0732">Signal</keyword>
<keyword evidence="6" id="KW-0472">Membrane</keyword>
<dbReference type="Gene3D" id="3.40.30.10">
    <property type="entry name" value="Glutaredoxin"/>
    <property type="match status" value="1"/>
</dbReference>
<evidence type="ECO:0000256" key="6">
    <source>
        <dbReference type="SAM" id="Phobius"/>
    </source>
</evidence>
<accession>A0AA46TJL9</accession>
<feature type="transmembrane region" description="Helical" evidence="6">
    <location>
        <begin position="27"/>
        <end position="46"/>
    </location>
</feature>
<keyword evidence="3" id="KW-0560">Oxidoreductase</keyword>
<dbReference type="KEGG" id="sgrg:L0C25_00945"/>
<reference evidence="8" key="1">
    <citation type="submission" date="2022-01" db="EMBL/GenBank/DDBJ databases">
        <title>Nocardioidaceae gen. sp. A5X3R13.</title>
        <authorList>
            <person name="Lopez Marin M.A."/>
            <person name="Uhlik O."/>
        </authorList>
    </citation>
    <scope>NUCLEOTIDE SEQUENCE</scope>
    <source>
        <strain evidence="8">A5X3R13</strain>
    </source>
</reference>
<evidence type="ECO:0000313" key="8">
    <source>
        <dbReference type="EMBL" id="UYM05678.1"/>
    </source>
</evidence>
<comment type="similarity">
    <text evidence="1">Belongs to the thioredoxin family. DsbA subfamily.</text>
</comment>
<dbReference type="EMBL" id="CP094970">
    <property type="protein sequence ID" value="UYM05678.1"/>
    <property type="molecule type" value="Genomic_DNA"/>
</dbReference>
<dbReference type="Proteomes" id="UP001164390">
    <property type="component" value="Chromosome"/>
</dbReference>
<evidence type="ECO:0000259" key="7">
    <source>
        <dbReference type="PROSITE" id="PS51352"/>
    </source>
</evidence>
<evidence type="ECO:0000256" key="1">
    <source>
        <dbReference type="ARBA" id="ARBA00005791"/>
    </source>
</evidence>
<proteinExistence type="inferred from homology"/>
<dbReference type="SUPFAM" id="SSF52833">
    <property type="entry name" value="Thioredoxin-like"/>
    <property type="match status" value="1"/>
</dbReference>
<dbReference type="PROSITE" id="PS51352">
    <property type="entry name" value="THIOREDOXIN_2"/>
    <property type="match status" value="1"/>
</dbReference>
<dbReference type="Pfam" id="PF13462">
    <property type="entry name" value="Thioredoxin_4"/>
    <property type="match status" value="1"/>
</dbReference>
<dbReference type="InterPro" id="IPR036249">
    <property type="entry name" value="Thioredoxin-like_sf"/>
</dbReference>
<dbReference type="PANTHER" id="PTHR13887:SF14">
    <property type="entry name" value="DISULFIDE BOND FORMATION PROTEIN D"/>
    <property type="match status" value="1"/>
</dbReference>
<keyword evidence="4" id="KW-1015">Disulfide bond</keyword>
<dbReference type="AlphaFoldDB" id="A0AA46TJL9"/>
<name>A0AA46TJL9_9ACTN</name>
<evidence type="ECO:0000256" key="4">
    <source>
        <dbReference type="ARBA" id="ARBA00023157"/>
    </source>
</evidence>
<dbReference type="PANTHER" id="PTHR13887">
    <property type="entry name" value="GLUTATHIONE S-TRANSFERASE KAPPA"/>
    <property type="match status" value="1"/>
</dbReference>
<evidence type="ECO:0000256" key="5">
    <source>
        <dbReference type="ARBA" id="ARBA00023284"/>
    </source>
</evidence>
<keyword evidence="5" id="KW-0676">Redox-active center</keyword>
<dbReference type="RefSeq" id="WP_271634500.1">
    <property type="nucleotide sequence ID" value="NZ_CP094970.1"/>
</dbReference>
<dbReference type="InterPro" id="IPR012336">
    <property type="entry name" value="Thioredoxin-like_fold"/>
</dbReference>
<sequence length="240" mass="25718">MPGSNTDEDPTSSGSAPARSVVRRPNVLAALTVAVFAVVLGAFIVVNQVTDDDPAVAAGSAGVPEEGHVLGEPGDTGVTLVEFLDFECEACRAAFPFVEDLREKYAGEVTFVARHFPIPSHTNSTHSAAAVDAAGEQGKFEAMYKKMYDTQPVWGEQQKSNAALFRKFAEQMGLDMERYDDDVASEKILDHIAEDQQDGVGLGVEGTPTFFLNGELIQPTSTTDFTDAIDDALAEAEQQK</sequence>
<organism evidence="8 9">
    <name type="scientific">Solicola gregarius</name>
    <dbReference type="NCBI Taxonomy" id="2908642"/>
    <lineage>
        <taxon>Bacteria</taxon>
        <taxon>Bacillati</taxon>
        <taxon>Actinomycetota</taxon>
        <taxon>Actinomycetes</taxon>
        <taxon>Propionibacteriales</taxon>
        <taxon>Nocardioidaceae</taxon>
        <taxon>Solicola</taxon>
    </lineage>
</organism>
<keyword evidence="6" id="KW-1133">Transmembrane helix</keyword>
<feature type="domain" description="Thioredoxin" evidence="7">
    <location>
        <begin position="47"/>
        <end position="234"/>
    </location>
</feature>